<sequence length="193" mass="19715">MSTAQTVVLVGNPRAGSRTSALAGTVVEQVRAALPDLDLGDTPEVLELAELVGITFTAEPATAAAPHPDPWGAVRSARLLVVATPTYKGTYTGLLKIFLDTYQAGDLAGVVAVPVAIAGKPDHRDSVAATLQLLLEELGAQVPSGAVSLLEPEVPDAETVVADWVGEHAGTLQRALTAAGVRAEQPVVTGGGR</sequence>
<dbReference type="RefSeq" id="WP_141783568.1">
    <property type="nucleotide sequence ID" value="NZ_BAAAIK010000003.1"/>
</dbReference>
<reference evidence="5 6" key="1">
    <citation type="submission" date="2019-06" db="EMBL/GenBank/DDBJ databases">
        <title>Sequencing the genomes of 1000 actinobacteria strains.</title>
        <authorList>
            <person name="Klenk H.-P."/>
        </authorList>
    </citation>
    <scope>NUCLEOTIDE SEQUENCE [LARGE SCALE GENOMIC DNA]</scope>
    <source>
        <strain evidence="5 6">DSM 12335</strain>
    </source>
</reference>
<dbReference type="PANTHER" id="PTHR43408">
    <property type="entry name" value="FMN REDUCTASE (NADPH)"/>
    <property type="match status" value="1"/>
</dbReference>
<gene>
    <name evidence="5" type="ORF">FB467_0360</name>
</gene>
<dbReference type="Pfam" id="PF03358">
    <property type="entry name" value="FMN_red"/>
    <property type="match status" value="1"/>
</dbReference>
<evidence type="ECO:0000256" key="3">
    <source>
        <dbReference type="ARBA" id="ARBA00023002"/>
    </source>
</evidence>
<comment type="caution">
    <text evidence="5">The sequence shown here is derived from an EMBL/GenBank/DDBJ whole genome shotgun (WGS) entry which is preliminary data.</text>
</comment>
<dbReference type="InterPro" id="IPR005025">
    <property type="entry name" value="FMN_Rdtase-like_dom"/>
</dbReference>
<dbReference type="AlphaFoldDB" id="A0A542YMH7"/>
<keyword evidence="1" id="KW-0285">Flavoprotein</keyword>
<dbReference type="SUPFAM" id="SSF52218">
    <property type="entry name" value="Flavoproteins"/>
    <property type="match status" value="1"/>
</dbReference>
<dbReference type="Gene3D" id="3.40.50.360">
    <property type="match status" value="1"/>
</dbReference>
<keyword evidence="6" id="KW-1185">Reference proteome</keyword>
<protein>
    <submittedName>
        <fullName evidence="5">FMN reductase</fullName>
    </submittedName>
</protein>
<proteinExistence type="predicted"/>
<organism evidence="5 6">
    <name type="scientific">Ornithinicoccus hortensis</name>
    <dbReference type="NCBI Taxonomy" id="82346"/>
    <lineage>
        <taxon>Bacteria</taxon>
        <taxon>Bacillati</taxon>
        <taxon>Actinomycetota</taxon>
        <taxon>Actinomycetes</taxon>
        <taxon>Micrococcales</taxon>
        <taxon>Intrasporangiaceae</taxon>
        <taxon>Ornithinicoccus</taxon>
    </lineage>
</organism>
<dbReference type="OrthoDB" id="1643408at2"/>
<dbReference type="Proteomes" id="UP000319516">
    <property type="component" value="Unassembled WGS sequence"/>
</dbReference>
<keyword evidence="3" id="KW-0560">Oxidoreductase</keyword>
<evidence type="ECO:0000313" key="5">
    <source>
        <dbReference type="EMBL" id="TQL49295.1"/>
    </source>
</evidence>
<evidence type="ECO:0000313" key="6">
    <source>
        <dbReference type="Proteomes" id="UP000319516"/>
    </source>
</evidence>
<dbReference type="InterPro" id="IPR029039">
    <property type="entry name" value="Flavoprotein-like_sf"/>
</dbReference>
<name>A0A542YMH7_9MICO</name>
<dbReference type="GO" id="GO:0016491">
    <property type="term" value="F:oxidoreductase activity"/>
    <property type="evidence" value="ECO:0007669"/>
    <property type="project" value="UniProtKB-KW"/>
</dbReference>
<evidence type="ECO:0000256" key="1">
    <source>
        <dbReference type="ARBA" id="ARBA00022630"/>
    </source>
</evidence>
<evidence type="ECO:0000259" key="4">
    <source>
        <dbReference type="Pfam" id="PF03358"/>
    </source>
</evidence>
<evidence type="ECO:0000256" key="2">
    <source>
        <dbReference type="ARBA" id="ARBA00022643"/>
    </source>
</evidence>
<keyword evidence="2" id="KW-0288">FMN</keyword>
<feature type="domain" description="NADPH-dependent FMN reductase-like" evidence="4">
    <location>
        <begin position="7"/>
        <end position="147"/>
    </location>
</feature>
<dbReference type="InterPro" id="IPR051814">
    <property type="entry name" value="NAD(P)H-dep_FMN_reductase"/>
</dbReference>
<dbReference type="EMBL" id="VFOP01000001">
    <property type="protein sequence ID" value="TQL49295.1"/>
    <property type="molecule type" value="Genomic_DNA"/>
</dbReference>
<accession>A0A542YMH7</accession>
<dbReference type="PANTHER" id="PTHR43408:SF2">
    <property type="entry name" value="FMN REDUCTASE (NADPH)"/>
    <property type="match status" value="1"/>
</dbReference>